<proteinExistence type="predicted"/>
<reference evidence="3" key="1">
    <citation type="journal article" date="2019" name="Int. J. Syst. Evol. Microbiol.">
        <title>The Global Catalogue of Microorganisms (GCM) 10K type strain sequencing project: providing services to taxonomists for standard genome sequencing and annotation.</title>
        <authorList>
            <consortium name="The Broad Institute Genomics Platform"/>
            <consortium name="The Broad Institute Genome Sequencing Center for Infectious Disease"/>
            <person name="Wu L."/>
            <person name="Ma J."/>
        </authorList>
    </citation>
    <scope>NUCLEOTIDE SEQUENCE [LARGE SCALE GENOMIC DNA]</scope>
    <source>
        <strain evidence="3">KCTC 22814</strain>
    </source>
</reference>
<dbReference type="Gene3D" id="2.60.120.10">
    <property type="entry name" value="Jelly Rolls"/>
    <property type="match status" value="1"/>
</dbReference>
<dbReference type="CDD" id="cd00038">
    <property type="entry name" value="CAP_ED"/>
    <property type="match status" value="1"/>
</dbReference>
<name>A0ABW6BJI7_9SPHI</name>
<sequence>MVTILDTIMRTYPLDTDTIRLFMDRLQPLRLKKREILIEPGKIDKQVYFVEEGILRSYTVIDGKEVTSWFSVEGDLSFSTASFYGESFGYETETVQALENSLVYYMSIVELEQLCLQHIGISNWLRLLHQRAFVETEKRLISRLYMSARERYDDLYKRNPALFRRVNLGFIASYLGVSQVTLCALRK</sequence>
<dbReference type="EMBL" id="JBHUPB010000011">
    <property type="protein sequence ID" value="MFD2968987.1"/>
    <property type="molecule type" value="Genomic_DNA"/>
</dbReference>
<accession>A0ABW6BJI7</accession>
<dbReference type="InterPro" id="IPR000595">
    <property type="entry name" value="cNMP-bd_dom"/>
</dbReference>
<dbReference type="RefSeq" id="WP_320184476.1">
    <property type="nucleotide sequence ID" value="NZ_CP138332.1"/>
</dbReference>
<protein>
    <submittedName>
        <fullName evidence="2">Crp/Fnr family transcriptional regulator</fullName>
    </submittedName>
</protein>
<evidence type="ECO:0000313" key="2">
    <source>
        <dbReference type="EMBL" id="MFD2968987.1"/>
    </source>
</evidence>
<dbReference type="InterPro" id="IPR014710">
    <property type="entry name" value="RmlC-like_jellyroll"/>
</dbReference>
<comment type="caution">
    <text evidence="2">The sequence shown here is derived from an EMBL/GenBank/DDBJ whole genome shotgun (WGS) entry which is preliminary data.</text>
</comment>
<keyword evidence="3" id="KW-1185">Reference proteome</keyword>
<organism evidence="2 3">
    <name type="scientific">Sphingobacterium bambusae</name>
    <dbReference type="NCBI Taxonomy" id="662858"/>
    <lineage>
        <taxon>Bacteria</taxon>
        <taxon>Pseudomonadati</taxon>
        <taxon>Bacteroidota</taxon>
        <taxon>Sphingobacteriia</taxon>
        <taxon>Sphingobacteriales</taxon>
        <taxon>Sphingobacteriaceae</taxon>
        <taxon>Sphingobacterium</taxon>
    </lineage>
</organism>
<evidence type="ECO:0000313" key="3">
    <source>
        <dbReference type="Proteomes" id="UP001597525"/>
    </source>
</evidence>
<evidence type="ECO:0000259" key="1">
    <source>
        <dbReference type="Pfam" id="PF00027"/>
    </source>
</evidence>
<dbReference type="Proteomes" id="UP001597525">
    <property type="component" value="Unassembled WGS sequence"/>
</dbReference>
<feature type="domain" description="Cyclic nucleotide-binding" evidence="1">
    <location>
        <begin position="30"/>
        <end position="118"/>
    </location>
</feature>
<dbReference type="Pfam" id="PF00027">
    <property type="entry name" value="cNMP_binding"/>
    <property type="match status" value="1"/>
</dbReference>
<gene>
    <name evidence="2" type="ORF">ACFS7Y_16460</name>
</gene>
<dbReference type="SUPFAM" id="SSF51206">
    <property type="entry name" value="cAMP-binding domain-like"/>
    <property type="match status" value="1"/>
</dbReference>
<dbReference type="InterPro" id="IPR018490">
    <property type="entry name" value="cNMP-bd_dom_sf"/>
</dbReference>